<dbReference type="InterPro" id="IPR036770">
    <property type="entry name" value="Ankyrin_rpt-contain_sf"/>
</dbReference>
<keyword evidence="2 3" id="KW-0040">ANK repeat</keyword>
<sequence>MSDPNEDLLAAFDGHRVDDVRAALAAGADPRAPIQGKLATDWLLEQYARSDALQECLRLLIDHGAEFRDPLIAPVVLNDPDAIRVAAQAHPSFVAHRTTLPSTFTSLENATLLHVAAEYGQLDAARTLIELGADVNAAAGVDQFGINGHTPLFHTVNSNRNRSAPIMRLLVQSGADCERFVKGVHWGQGYSWETTFFDVTPISYAQLGLLPQVHRREQDVYDNIRFLLSAAGRPVPPLANIPNRYLAEGH</sequence>
<dbReference type="AlphaFoldDB" id="A0A517U5C8"/>
<dbReference type="SMART" id="SM00248">
    <property type="entry name" value="ANK"/>
    <property type="match status" value="3"/>
</dbReference>
<dbReference type="InterPro" id="IPR050745">
    <property type="entry name" value="Multifunctional_regulatory"/>
</dbReference>
<dbReference type="RefSeq" id="WP_145435611.1">
    <property type="nucleotide sequence ID" value="NZ_CP036339.1"/>
</dbReference>
<dbReference type="PROSITE" id="PS50297">
    <property type="entry name" value="ANK_REP_REGION"/>
    <property type="match status" value="1"/>
</dbReference>
<dbReference type="InterPro" id="IPR002110">
    <property type="entry name" value="Ankyrin_rpt"/>
</dbReference>
<dbReference type="KEGG" id="llh:I41_50790"/>
<dbReference type="EMBL" id="CP036339">
    <property type="protein sequence ID" value="QDT75836.1"/>
    <property type="molecule type" value="Genomic_DNA"/>
</dbReference>
<dbReference type="Proteomes" id="UP000317909">
    <property type="component" value="Chromosome"/>
</dbReference>
<protein>
    <submittedName>
        <fullName evidence="4">Ankyrin repeats (3 copies)</fullName>
    </submittedName>
</protein>
<gene>
    <name evidence="4" type="ORF">I41_50790</name>
</gene>
<dbReference type="Gene3D" id="1.25.40.20">
    <property type="entry name" value="Ankyrin repeat-containing domain"/>
    <property type="match status" value="1"/>
</dbReference>
<name>A0A517U5C8_9BACT</name>
<evidence type="ECO:0000256" key="1">
    <source>
        <dbReference type="ARBA" id="ARBA00022737"/>
    </source>
</evidence>
<dbReference type="Pfam" id="PF12796">
    <property type="entry name" value="Ank_2"/>
    <property type="match status" value="1"/>
</dbReference>
<dbReference type="PANTHER" id="PTHR24189">
    <property type="entry name" value="MYOTROPHIN"/>
    <property type="match status" value="1"/>
</dbReference>
<reference evidence="4 5" key="1">
    <citation type="submission" date="2019-02" db="EMBL/GenBank/DDBJ databases">
        <title>Deep-cultivation of Planctomycetes and their phenomic and genomic characterization uncovers novel biology.</title>
        <authorList>
            <person name="Wiegand S."/>
            <person name="Jogler M."/>
            <person name="Boedeker C."/>
            <person name="Pinto D."/>
            <person name="Vollmers J."/>
            <person name="Rivas-Marin E."/>
            <person name="Kohn T."/>
            <person name="Peeters S.H."/>
            <person name="Heuer A."/>
            <person name="Rast P."/>
            <person name="Oberbeckmann S."/>
            <person name="Bunk B."/>
            <person name="Jeske O."/>
            <person name="Meyerdierks A."/>
            <person name="Storesund J.E."/>
            <person name="Kallscheuer N."/>
            <person name="Luecker S."/>
            <person name="Lage O.M."/>
            <person name="Pohl T."/>
            <person name="Merkel B.J."/>
            <person name="Hornburger P."/>
            <person name="Mueller R.-W."/>
            <person name="Bruemmer F."/>
            <person name="Labrenz M."/>
            <person name="Spormann A.M."/>
            <person name="Op den Camp H."/>
            <person name="Overmann J."/>
            <person name="Amann R."/>
            <person name="Jetten M.S.M."/>
            <person name="Mascher T."/>
            <person name="Medema M.H."/>
            <person name="Devos D.P."/>
            <person name="Kaster A.-K."/>
            <person name="Ovreas L."/>
            <person name="Rohde M."/>
            <person name="Galperin M.Y."/>
            <person name="Jogler C."/>
        </authorList>
    </citation>
    <scope>NUCLEOTIDE SEQUENCE [LARGE SCALE GENOMIC DNA]</scope>
    <source>
        <strain evidence="4 5">I41</strain>
    </source>
</reference>
<evidence type="ECO:0000256" key="3">
    <source>
        <dbReference type="PROSITE-ProRule" id="PRU00023"/>
    </source>
</evidence>
<dbReference type="PROSITE" id="PS50088">
    <property type="entry name" value="ANK_REPEAT"/>
    <property type="match status" value="1"/>
</dbReference>
<dbReference type="PANTHER" id="PTHR24189:SF50">
    <property type="entry name" value="ANKYRIN REPEAT AND SOCS BOX PROTEIN 2"/>
    <property type="match status" value="1"/>
</dbReference>
<keyword evidence="1" id="KW-0677">Repeat</keyword>
<evidence type="ECO:0000313" key="4">
    <source>
        <dbReference type="EMBL" id="QDT75836.1"/>
    </source>
</evidence>
<dbReference type="SUPFAM" id="SSF48403">
    <property type="entry name" value="Ankyrin repeat"/>
    <property type="match status" value="1"/>
</dbReference>
<dbReference type="OrthoDB" id="928522at2"/>
<organism evidence="4 5">
    <name type="scientific">Lacipirellula limnantheis</name>
    <dbReference type="NCBI Taxonomy" id="2528024"/>
    <lineage>
        <taxon>Bacteria</taxon>
        <taxon>Pseudomonadati</taxon>
        <taxon>Planctomycetota</taxon>
        <taxon>Planctomycetia</taxon>
        <taxon>Pirellulales</taxon>
        <taxon>Lacipirellulaceae</taxon>
        <taxon>Lacipirellula</taxon>
    </lineage>
</organism>
<evidence type="ECO:0000256" key="2">
    <source>
        <dbReference type="ARBA" id="ARBA00023043"/>
    </source>
</evidence>
<proteinExistence type="predicted"/>
<keyword evidence="5" id="KW-1185">Reference proteome</keyword>
<feature type="repeat" description="ANK" evidence="3">
    <location>
        <begin position="108"/>
        <end position="140"/>
    </location>
</feature>
<evidence type="ECO:0000313" key="5">
    <source>
        <dbReference type="Proteomes" id="UP000317909"/>
    </source>
</evidence>
<accession>A0A517U5C8</accession>